<dbReference type="Proteomes" id="UP000189627">
    <property type="component" value="Chromosome 2"/>
</dbReference>
<dbReference type="InterPro" id="IPR037401">
    <property type="entry name" value="SnoaL-like"/>
</dbReference>
<sequence length="163" mass="18267">MRTFIAYLRAAALLPTLLLPLAATAAKADTDEVARAAIARQLARYEQALNRSDLDAVMQLYAGDAVFMPQHSQPAVGRDAVRNAYRRVFDTIQLNIAFRIDEIRPLSRDWAYARTRSTGTAKVLASDQSAGPEGNQEIFLLHREADGQWRFARYIFSTTNPPR</sequence>
<dbReference type="NCBIfam" id="TIGR02246">
    <property type="entry name" value="SgcJ/EcaC family oxidoreductase"/>
    <property type="match status" value="1"/>
</dbReference>
<keyword evidence="1" id="KW-0732">Signal</keyword>
<dbReference type="InterPro" id="IPR032710">
    <property type="entry name" value="NTF2-like_dom_sf"/>
</dbReference>
<reference evidence="4" key="1">
    <citation type="submission" date="2017-02" db="EMBL/GenBank/DDBJ databases">
        <title>Complete genome sequence of Cupriavidus necator strain NH9, a 3-chlorobenzoate degrader.</title>
        <authorList>
            <person name="Moriuchi R."/>
            <person name="Dohra H."/>
            <person name="Ogawa N."/>
        </authorList>
    </citation>
    <scope>NUCLEOTIDE SEQUENCE [LARGE SCALE GENOMIC DNA]</scope>
    <source>
        <strain evidence="4">NH9</strain>
    </source>
</reference>
<dbReference type="RefSeq" id="WP_078199755.1">
    <property type="nucleotide sequence ID" value="NZ_CP017758.1"/>
</dbReference>
<protein>
    <submittedName>
        <fullName evidence="3">DUF4440 domain-containing protein</fullName>
    </submittedName>
</protein>
<feature type="chain" id="PRO_5012165728" evidence="1">
    <location>
        <begin position="26"/>
        <end position="163"/>
    </location>
</feature>
<feature type="signal peptide" evidence="1">
    <location>
        <begin position="1"/>
        <end position="25"/>
    </location>
</feature>
<dbReference type="KEGG" id="cuh:BJN34_26320"/>
<proteinExistence type="predicted"/>
<dbReference type="Pfam" id="PF12680">
    <property type="entry name" value="SnoaL_2"/>
    <property type="match status" value="1"/>
</dbReference>
<evidence type="ECO:0000259" key="2">
    <source>
        <dbReference type="Pfam" id="PF12680"/>
    </source>
</evidence>
<dbReference type="SUPFAM" id="SSF54427">
    <property type="entry name" value="NTF2-like"/>
    <property type="match status" value="1"/>
</dbReference>
<organism evidence="3 4">
    <name type="scientific">Cupriavidus necator</name>
    <name type="common">Alcaligenes eutrophus</name>
    <name type="synonym">Ralstonia eutropha</name>
    <dbReference type="NCBI Taxonomy" id="106590"/>
    <lineage>
        <taxon>Bacteria</taxon>
        <taxon>Pseudomonadati</taxon>
        <taxon>Pseudomonadota</taxon>
        <taxon>Betaproteobacteria</taxon>
        <taxon>Burkholderiales</taxon>
        <taxon>Burkholderiaceae</taxon>
        <taxon>Cupriavidus</taxon>
    </lineage>
</organism>
<evidence type="ECO:0000313" key="3">
    <source>
        <dbReference type="EMBL" id="AQV97381.1"/>
    </source>
</evidence>
<dbReference type="EMBL" id="CP017758">
    <property type="protein sequence ID" value="AQV97381.1"/>
    <property type="molecule type" value="Genomic_DNA"/>
</dbReference>
<gene>
    <name evidence="3" type="ORF">BJN34_26320</name>
</gene>
<accession>A0A1U9UYS4</accession>
<dbReference type="OrthoDB" id="213636at2"/>
<feature type="domain" description="SnoaL-like" evidence="2">
    <location>
        <begin position="44"/>
        <end position="149"/>
    </location>
</feature>
<name>A0A1U9UYS4_CUPNE</name>
<dbReference type="AlphaFoldDB" id="A0A1U9UYS4"/>
<evidence type="ECO:0000256" key="1">
    <source>
        <dbReference type="SAM" id="SignalP"/>
    </source>
</evidence>
<dbReference type="InterPro" id="IPR011944">
    <property type="entry name" value="Steroid_delta5-4_isomerase"/>
</dbReference>
<dbReference type="Gene3D" id="3.10.450.50">
    <property type="match status" value="1"/>
</dbReference>
<evidence type="ECO:0000313" key="4">
    <source>
        <dbReference type="Proteomes" id="UP000189627"/>
    </source>
</evidence>